<dbReference type="Gene3D" id="3.40.30.10">
    <property type="entry name" value="Glutaredoxin"/>
    <property type="match status" value="1"/>
</dbReference>
<organism evidence="1 2">
    <name type="scientific">Gordonia humi</name>
    <dbReference type="NCBI Taxonomy" id="686429"/>
    <lineage>
        <taxon>Bacteria</taxon>
        <taxon>Bacillati</taxon>
        <taxon>Actinomycetota</taxon>
        <taxon>Actinomycetes</taxon>
        <taxon>Mycobacteriales</taxon>
        <taxon>Gordoniaceae</taxon>
        <taxon>Gordonia</taxon>
    </lineage>
</organism>
<dbReference type="AlphaFoldDB" id="A0A840F6E9"/>
<protein>
    <submittedName>
        <fullName evidence="1">(2Fe-2S) ferredoxin</fullName>
    </submittedName>
</protein>
<evidence type="ECO:0000313" key="2">
    <source>
        <dbReference type="Proteomes" id="UP000551501"/>
    </source>
</evidence>
<dbReference type="CDD" id="cd02980">
    <property type="entry name" value="TRX_Fd_family"/>
    <property type="match status" value="1"/>
</dbReference>
<comment type="caution">
    <text evidence="1">The sequence shown here is derived from an EMBL/GenBank/DDBJ whole genome shotgun (WGS) entry which is preliminary data.</text>
</comment>
<evidence type="ECO:0000313" key="1">
    <source>
        <dbReference type="EMBL" id="MBB4137466.1"/>
    </source>
</evidence>
<gene>
    <name evidence="1" type="ORF">BKA16_004018</name>
</gene>
<dbReference type="RefSeq" id="WP_183372334.1">
    <property type="nucleotide sequence ID" value="NZ_BAABHL010000119.1"/>
</dbReference>
<dbReference type="SUPFAM" id="SSF53800">
    <property type="entry name" value="Chelatase"/>
    <property type="match status" value="1"/>
</dbReference>
<dbReference type="Proteomes" id="UP000551501">
    <property type="component" value="Unassembled WGS sequence"/>
</dbReference>
<name>A0A840F6E9_9ACTN</name>
<reference evidence="1 2" key="1">
    <citation type="submission" date="2020-08" db="EMBL/GenBank/DDBJ databases">
        <title>Sequencing the genomes of 1000 actinobacteria strains.</title>
        <authorList>
            <person name="Klenk H.-P."/>
        </authorList>
    </citation>
    <scope>NUCLEOTIDE SEQUENCE [LARGE SCALE GENOMIC DNA]</scope>
    <source>
        <strain evidence="1 2">DSM 45298</strain>
    </source>
</reference>
<dbReference type="Gene3D" id="3.40.50.1400">
    <property type="match status" value="1"/>
</dbReference>
<dbReference type="SUPFAM" id="SSF52833">
    <property type="entry name" value="Thioredoxin-like"/>
    <property type="match status" value="1"/>
</dbReference>
<keyword evidence="2" id="KW-1185">Reference proteome</keyword>
<dbReference type="EMBL" id="JACIFP010000001">
    <property type="protein sequence ID" value="MBB4137466.1"/>
    <property type="molecule type" value="Genomic_DNA"/>
</dbReference>
<accession>A0A840F6E9</accession>
<proteinExistence type="predicted"/>
<sequence length="244" mass="26303">MSVDWMIVTVPTDRDIDPANELAAAVRALGERRPDIEFRTAVLTGGGTTVTEALDAAADAGARTVLVQSAQTVDDRASNAWFRRVIGHWVREHTDGPHVRLGPSFARTRAYVDLLAEAIDDGGVPARDTTAPLTSPAWEDVPAFSRHVLICRGPRCSARGSGEMRRAFGEALDARGLGDDDVLVTVTGCLYPCNRAPVAAVYPDNVWYGRLTADRVERVIDRHLVGGEPVAEWSASDGGRRGFA</sequence>
<dbReference type="InterPro" id="IPR036249">
    <property type="entry name" value="Thioredoxin-like_sf"/>
</dbReference>
<dbReference type="Pfam" id="PF01257">
    <property type="entry name" value="2Fe-2S_thioredx"/>
    <property type="match status" value="1"/>
</dbReference>